<dbReference type="EMBL" id="JAPDRL010000019">
    <property type="protein sequence ID" value="KAJ9666467.1"/>
    <property type="molecule type" value="Genomic_DNA"/>
</dbReference>
<protein>
    <submittedName>
        <fullName evidence="2">Uncharacterized protein</fullName>
    </submittedName>
</protein>
<evidence type="ECO:0000256" key="1">
    <source>
        <dbReference type="SAM" id="SignalP"/>
    </source>
</evidence>
<keyword evidence="1" id="KW-0732">Signal</keyword>
<dbReference type="Proteomes" id="UP001172684">
    <property type="component" value="Unassembled WGS sequence"/>
</dbReference>
<accession>A0ABQ9NVP8</accession>
<feature type="chain" id="PRO_5045396871" evidence="1">
    <location>
        <begin position="19"/>
        <end position="54"/>
    </location>
</feature>
<organism evidence="2 3">
    <name type="scientific">Coniosporium apollinis</name>
    <dbReference type="NCBI Taxonomy" id="61459"/>
    <lineage>
        <taxon>Eukaryota</taxon>
        <taxon>Fungi</taxon>
        <taxon>Dikarya</taxon>
        <taxon>Ascomycota</taxon>
        <taxon>Pezizomycotina</taxon>
        <taxon>Dothideomycetes</taxon>
        <taxon>Dothideomycetes incertae sedis</taxon>
        <taxon>Coniosporium</taxon>
    </lineage>
</organism>
<proteinExistence type="predicted"/>
<reference evidence="2" key="1">
    <citation type="submission" date="2022-10" db="EMBL/GenBank/DDBJ databases">
        <title>Culturing micro-colonial fungi from biological soil crusts in the Mojave desert and describing Neophaeococcomyces mojavensis, and introducing the new genera and species Taxawa tesnikishii.</title>
        <authorList>
            <person name="Kurbessoian T."/>
            <person name="Stajich J.E."/>
        </authorList>
    </citation>
    <scope>NUCLEOTIDE SEQUENCE</scope>
    <source>
        <strain evidence="2">TK_1</strain>
    </source>
</reference>
<feature type="signal peptide" evidence="1">
    <location>
        <begin position="1"/>
        <end position="18"/>
    </location>
</feature>
<keyword evidence="3" id="KW-1185">Reference proteome</keyword>
<sequence>MKSTTIAALLTLLAFASAAPLPYDRREAAPSDTEPAMTDGAGNVVAFVNANNPQ</sequence>
<evidence type="ECO:0000313" key="3">
    <source>
        <dbReference type="Proteomes" id="UP001172684"/>
    </source>
</evidence>
<evidence type="ECO:0000313" key="2">
    <source>
        <dbReference type="EMBL" id="KAJ9666467.1"/>
    </source>
</evidence>
<name>A0ABQ9NVP8_9PEZI</name>
<gene>
    <name evidence="2" type="ORF">H2201_003389</name>
</gene>
<comment type="caution">
    <text evidence="2">The sequence shown here is derived from an EMBL/GenBank/DDBJ whole genome shotgun (WGS) entry which is preliminary data.</text>
</comment>